<dbReference type="NCBIfam" id="NF010189">
    <property type="entry name" value="PRK13668.1"/>
    <property type="match status" value="1"/>
</dbReference>
<dbReference type="PIRSF" id="PIRSF012562">
    <property type="entry name" value="UCP012562"/>
    <property type="match status" value="1"/>
</dbReference>
<sequence length="272" mass="31297">MAKMTSLKMKKMMEARLAKPEFRTSYNRDKDTFRIEWQDTGQGITITLPNVVSKYNERGEAAVDDLEEHVIEALKIMHEEHDLSGKEKQIYPVIRATSFPTETNAGSTLVFREHTAETRVFYALDLGKSYRLIDEALLEEENWSYSWIDEIASFNVRSLDNDFKKDTVAENDFYFVAKQDGYDASRILNEAFLEEMLADAKGELAVAVPHQDVLILADIQNKAGYDILAQMTMKFFAEGRIPITSLPFIYEDKTLEPVFILAKNRPEKNEKE</sequence>
<comment type="caution">
    <text evidence="2">The sequence shown here is derived from an EMBL/GenBank/DDBJ whole genome shotgun (WGS) entry which is preliminary data.</text>
</comment>
<dbReference type="RefSeq" id="WP_343750671.1">
    <property type="nucleotide sequence ID" value="NZ_BAAADM010000005.1"/>
</dbReference>
<reference evidence="2 3" key="1">
    <citation type="journal article" date="2019" name="Int. J. Syst. Evol. Microbiol.">
        <title>The Global Catalogue of Microorganisms (GCM) 10K type strain sequencing project: providing services to taxonomists for standard genome sequencing and annotation.</title>
        <authorList>
            <consortium name="The Broad Institute Genomics Platform"/>
            <consortium name="The Broad Institute Genome Sequencing Center for Infectious Disease"/>
            <person name="Wu L."/>
            <person name="Ma J."/>
        </authorList>
    </citation>
    <scope>NUCLEOTIDE SEQUENCE [LARGE SCALE GENOMIC DNA]</scope>
    <source>
        <strain evidence="2 3">JCM 12149</strain>
    </source>
</reference>
<protein>
    <recommendedName>
        <fullName evidence="1">UPF0354 protein GCM10008983_02830</fullName>
    </recommendedName>
</protein>
<evidence type="ECO:0000313" key="3">
    <source>
        <dbReference type="Proteomes" id="UP001501459"/>
    </source>
</evidence>
<dbReference type="HAMAP" id="MF_01548">
    <property type="entry name" value="UPF0354"/>
    <property type="match status" value="1"/>
</dbReference>
<name>A0ABN0Z2C3_9BACI</name>
<dbReference type="EMBL" id="BAAADM010000005">
    <property type="protein sequence ID" value="GAA0429885.1"/>
    <property type="molecule type" value="Genomic_DNA"/>
</dbReference>
<dbReference type="Pfam" id="PF07285">
    <property type="entry name" value="DUF1444"/>
    <property type="match status" value="1"/>
</dbReference>
<proteinExistence type="inferred from homology"/>
<comment type="similarity">
    <text evidence="1">Belongs to the UPF0354 family.</text>
</comment>
<dbReference type="Proteomes" id="UP001501459">
    <property type="component" value="Unassembled WGS sequence"/>
</dbReference>
<organism evidence="2 3">
    <name type="scientific">Lentibacillus halophilus</name>
    <dbReference type="NCBI Taxonomy" id="295065"/>
    <lineage>
        <taxon>Bacteria</taxon>
        <taxon>Bacillati</taxon>
        <taxon>Bacillota</taxon>
        <taxon>Bacilli</taxon>
        <taxon>Bacillales</taxon>
        <taxon>Bacillaceae</taxon>
        <taxon>Lentibacillus</taxon>
    </lineage>
</organism>
<evidence type="ECO:0000313" key="2">
    <source>
        <dbReference type="EMBL" id="GAA0429885.1"/>
    </source>
</evidence>
<accession>A0ABN0Z2C3</accession>
<gene>
    <name evidence="2" type="ORF">GCM10008983_02830</name>
</gene>
<dbReference type="InterPro" id="IPR010838">
    <property type="entry name" value="DUF1444"/>
</dbReference>
<evidence type="ECO:0000256" key="1">
    <source>
        <dbReference type="HAMAP-Rule" id="MF_01548"/>
    </source>
</evidence>
<keyword evidence="3" id="KW-1185">Reference proteome</keyword>